<dbReference type="InterPro" id="IPR001012">
    <property type="entry name" value="UBX_dom"/>
</dbReference>
<keyword evidence="5" id="KW-1185">Reference proteome</keyword>
<feature type="domain" description="UBX" evidence="2">
    <location>
        <begin position="453"/>
        <end position="531"/>
    </location>
</feature>
<accession>A0A0L0GBN1</accession>
<evidence type="ECO:0000259" key="3">
    <source>
        <dbReference type="PROSITE" id="PS50053"/>
    </source>
</evidence>
<dbReference type="InterPro" id="IPR036249">
    <property type="entry name" value="Thioredoxin-like_sf"/>
</dbReference>
<dbReference type="GeneID" id="25902673"/>
<dbReference type="InterPro" id="IPR050730">
    <property type="entry name" value="UBX_domain-protein"/>
</dbReference>
<dbReference type="PROSITE" id="PS50053">
    <property type="entry name" value="UBIQUITIN_2"/>
    <property type="match status" value="1"/>
</dbReference>
<dbReference type="SUPFAM" id="SSF54236">
    <property type="entry name" value="Ubiquitin-like"/>
    <property type="match status" value="2"/>
</dbReference>
<evidence type="ECO:0000256" key="1">
    <source>
        <dbReference type="SAM" id="MobiDB-lite"/>
    </source>
</evidence>
<dbReference type="PROSITE" id="PS50033">
    <property type="entry name" value="UBX"/>
    <property type="match status" value="1"/>
</dbReference>
<evidence type="ECO:0008006" key="6">
    <source>
        <dbReference type="Google" id="ProtNLM"/>
    </source>
</evidence>
<evidence type="ECO:0000313" key="5">
    <source>
        <dbReference type="Proteomes" id="UP000054560"/>
    </source>
</evidence>
<feature type="region of interest" description="Disordered" evidence="1">
    <location>
        <begin position="384"/>
        <end position="414"/>
    </location>
</feature>
<protein>
    <recommendedName>
        <fullName evidence="6">UBX domain-containing protein</fullName>
    </recommendedName>
</protein>
<dbReference type="Gene3D" id="3.40.30.10">
    <property type="entry name" value="Glutaredoxin"/>
    <property type="match status" value="1"/>
</dbReference>
<dbReference type="SMART" id="SM00594">
    <property type="entry name" value="UAS"/>
    <property type="match status" value="1"/>
</dbReference>
<reference evidence="4 5" key="1">
    <citation type="submission" date="2011-02" db="EMBL/GenBank/DDBJ databases">
        <title>The Genome Sequence of Sphaeroforma arctica JP610.</title>
        <authorList>
            <consortium name="The Broad Institute Genome Sequencing Platform"/>
            <person name="Russ C."/>
            <person name="Cuomo C."/>
            <person name="Young S.K."/>
            <person name="Zeng Q."/>
            <person name="Gargeya S."/>
            <person name="Alvarado L."/>
            <person name="Berlin A."/>
            <person name="Chapman S.B."/>
            <person name="Chen Z."/>
            <person name="Freedman E."/>
            <person name="Gellesch M."/>
            <person name="Goldberg J."/>
            <person name="Griggs A."/>
            <person name="Gujja S."/>
            <person name="Heilman E."/>
            <person name="Heiman D."/>
            <person name="Howarth C."/>
            <person name="Mehta T."/>
            <person name="Neiman D."/>
            <person name="Pearson M."/>
            <person name="Roberts A."/>
            <person name="Saif S."/>
            <person name="Shea T."/>
            <person name="Shenoy N."/>
            <person name="Sisk P."/>
            <person name="Stolte C."/>
            <person name="Sykes S."/>
            <person name="White J."/>
            <person name="Yandava C."/>
            <person name="Burger G."/>
            <person name="Gray M.W."/>
            <person name="Holland P.W.H."/>
            <person name="King N."/>
            <person name="Lang F.B.F."/>
            <person name="Roger A.J."/>
            <person name="Ruiz-Trillo I."/>
            <person name="Haas B."/>
            <person name="Nusbaum C."/>
            <person name="Birren B."/>
        </authorList>
    </citation>
    <scope>NUCLEOTIDE SEQUENCE [LARGE SCALE GENOMIC DNA]</scope>
    <source>
        <strain evidence="4 5">JP610</strain>
    </source>
</reference>
<name>A0A0L0GBN1_9EUKA</name>
<dbReference type="Pfam" id="PF21021">
    <property type="entry name" value="FAF1"/>
    <property type="match status" value="1"/>
</dbReference>
<dbReference type="GO" id="GO:0005783">
    <property type="term" value="C:endoplasmic reticulum"/>
    <property type="evidence" value="ECO:0007669"/>
    <property type="project" value="TreeGrafter"/>
</dbReference>
<dbReference type="eggNOG" id="KOG1363">
    <property type="taxonomic scope" value="Eukaryota"/>
</dbReference>
<dbReference type="Proteomes" id="UP000054560">
    <property type="component" value="Unassembled WGS sequence"/>
</dbReference>
<feature type="domain" description="Ubiquitin-like" evidence="3">
    <location>
        <begin position="28"/>
        <end position="105"/>
    </location>
</feature>
<evidence type="ECO:0000313" key="4">
    <source>
        <dbReference type="EMBL" id="KNC85648.1"/>
    </source>
</evidence>
<dbReference type="GO" id="GO:0036503">
    <property type="term" value="P:ERAD pathway"/>
    <property type="evidence" value="ECO:0007669"/>
    <property type="project" value="TreeGrafter"/>
</dbReference>
<feature type="compositionally biased region" description="Basic and acidic residues" evidence="1">
    <location>
        <begin position="384"/>
        <end position="394"/>
    </location>
</feature>
<dbReference type="GO" id="GO:0005634">
    <property type="term" value="C:nucleus"/>
    <property type="evidence" value="ECO:0007669"/>
    <property type="project" value="TreeGrafter"/>
</dbReference>
<dbReference type="PANTHER" id="PTHR23322">
    <property type="entry name" value="FAS-ASSOCIATED PROTEIN"/>
    <property type="match status" value="1"/>
</dbReference>
<dbReference type="SUPFAM" id="SSF52833">
    <property type="entry name" value="Thioredoxin-like"/>
    <property type="match status" value="1"/>
</dbReference>
<feature type="compositionally biased region" description="Basic and acidic residues" evidence="1">
    <location>
        <begin position="404"/>
        <end position="414"/>
    </location>
</feature>
<dbReference type="GO" id="GO:0043130">
    <property type="term" value="F:ubiquitin binding"/>
    <property type="evidence" value="ECO:0007669"/>
    <property type="project" value="TreeGrafter"/>
</dbReference>
<dbReference type="InterPro" id="IPR000626">
    <property type="entry name" value="Ubiquitin-like_dom"/>
</dbReference>
<evidence type="ECO:0000259" key="2">
    <source>
        <dbReference type="PROSITE" id="PS50033"/>
    </source>
</evidence>
<dbReference type="Pfam" id="PF00789">
    <property type="entry name" value="UBX"/>
    <property type="match status" value="1"/>
</dbReference>
<proteinExistence type="predicted"/>
<dbReference type="PANTHER" id="PTHR23322:SF96">
    <property type="entry name" value="FAS-ASSOCIATED FACTOR 1"/>
    <property type="match status" value="1"/>
</dbReference>
<dbReference type="RefSeq" id="XP_014159550.1">
    <property type="nucleotide sequence ID" value="XM_014304075.1"/>
</dbReference>
<dbReference type="STRING" id="667725.A0A0L0GBN1"/>
<dbReference type="OrthoDB" id="1920064at2759"/>
<dbReference type="AlphaFoldDB" id="A0A0L0GBN1"/>
<sequence length="534" mass="60288">MAQCNLVTTALPPAHTASPRADRADAPVTLSINWVDDTHVLRNLSPATTTVRDVKQRLKNLTTLDVSRQSLYNNSVLDPSDLMTLEQLNLGSDTTLLLVDRGEDGARDNAPEVVSSEPEERPRGNMFAALGMIGVIYVGVRGNMFASFGHGNNGDAYPVDQPNLQSDSDDDAASFASYDDYEDESFPTYNEDYDMDEDIAPPSFARPTQSLIDQAAFNARDASQQFAINFNEKYAGGNPVNFREGTFTDVLTQAKQESKPLLVYIHSNISVETNVYCVASLCTPAVSSLINERFIAWGWDVTYESNRDLLTTQITHPMYGQLVRTPENCPFTAVVLNTDEDSRLFDFWKYESGEGLYEKLFELLARADPILEVQSALNRKRKEDTETRLWEQKEQNSAYEQSLEDDRAKETQRKLEELERKMKQDEEDARIAQEQAEIQKLEDAMVSEPPVDCGKPMSSIKFKCPEGEVFDRRFLMDEHRVKDLITYAGSKGYTEPDFVLATSYPRRVLNDGGRALTLREARMAQRELIHISER</sequence>
<gene>
    <name evidence="4" type="ORF">SARC_02169</name>
</gene>
<dbReference type="InterPro" id="IPR006577">
    <property type="entry name" value="UAS"/>
</dbReference>
<dbReference type="EMBL" id="KQ241691">
    <property type="protein sequence ID" value="KNC85648.1"/>
    <property type="molecule type" value="Genomic_DNA"/>
</dbReference>
<dbReference type="InterPro" id="IPR029071">
    <property type="entry name" value="Ubiquitin-like_domsf"/>
</dbReference>
<dbReference type="InterPro" id="IPR049483">
    <property type="entry name" value="FAF1_2-like_UAS"/>
</dbReference>
<organism evidence="4 5">
    <name type="scientific">Sphaeroforma arctica JP610</name>
    <dbReference type="NCBI Taxonomy" id="667725"/>
    <lineage>
        <taxon>Eukaryota</taxon>
        <taxon>Ichthyosporea</taxon>
        <taxon>Ichthyophonida</taxon>
        <taxon>Sphaeroforma</taxon>
    </lineage>
</organism>
<dbReference type="Gene3D" id="3.10.20.90">
    <property type="entry name" value="Phosphatidylinositol 3-kinase Catalytic Subunit, Chain A, domain 1"/>
    <property type="match status" value="2"/>
</dbReference>